<evidence type="ECO:0008006" key="3">
    <source>
        <dbReference type="Google" id="ProtNLM"/>
    </source>
</evidence>
<dbReference type="RefSeq" id="WP_402382487.1">
    <property type="nucleotide sequence ID" value="NZ_JBIUYY010000008.1"/>
</dbReference>
<comment type="caution">
    <text evidence="1">The sequence shown here is derived from an EMBL/GenBank/DDBJ whole genome shotgun (WGS) entry which is preliminary data.</text>
</comment>
<accession>A0ABW8EJ22</accession>
<reference evidence="1 2" key="1">
    <citation type="submission" date="2024-10" db="EMBL/GenBank/DDBJ databases">
        <title>The Natural Products Discovery Center: Release of the First 8490 Sequenced Strains for Exploring Actinobacteria Biosynthetic Diversity.</title>
        <authorList>
            <person name="Kalkreuter E."/>
            <person name="Kautsar S.A."/>
            <person name="Yang D."/>
            <person name="Bader C.D."/>
            <person name="Teijaro C.N."/>
            <person name="Fluegel L."/>
            <person name="Davis C.M."/>
            <person name="Simpson J.R."/>
            <person name="Lauterbach L."/>
            <person name="Steele A.D."/>
            <person name="Gui C."/>
            <person name="Meng S."/>
            <person name="Li G."/>
            <person name="Viehrig K."/>
            <person name="Ye F."/>
            <person name="Su P."/>
            <person name="Kiefer A.F."/>
            <person name="Nichols A."/>
            <person name="Cepeda A.J."/>
            <person name="Yan W."/>
            <person name="Fan B."/>
            <person name="Jiang Y."/>
            <person name="Adhikari A."/>
            <person name="Zheng C.-J."/>
            <person name="Schuster L."/>
            <person name="Cowan T.M."/>
            <person name="Smanski M.J."/>
            <person name="Chevrette M.G."/>
            <person name="De Carvalho L.P.S."/>
            <person name="Shen B."/>
        </authorList>
    </citation>
    <scope>NUCLEOTIDE SEQUENCE [LARGE SCALE GENOMIC DNA]</scope>
    <source>
        <strain evidence="1 2">NPDC087220</strain>
    </source>
</reference>
<sequence length="204" mass="20648">MEASEAMVGVVTERPSRMGMVRLCAAALLPGGDRPGRGEGGPGVRHSAGQRQALLGLAGAEVVAAFLLSSVLPPALRTAHGVLEGAVILGFVGAAAALRRAGHHVAGDRLVLRTGLYGEVSVPRGAVGSVGAALRSVPGRGPRPVPGDPAAVACSAEETVNVAVRLRRPVRLDLGEAGVVMAQTLYTGADSVPEFRTAVMAEGR</sequence>
<dbReference type="Proteomes" id="UP001617351">
    <property type="component" value="Unassembled WGS sequence"/>
</dbReference>
<organism evidence="1 2">
    <name type="scientific">Streptomyces toxytricini</name>
    <name type="common">Actinomyces toxytricini</name>
    <dbReference type="NCBI Taxonomy" id="67369"/>
    <lineage>
        <taxon>Bacteria</taxon>
        <taxon>Bacillati</taxon>
        <taxon>Actinomycetota</taxon>
        <taxon>Actinomycetes</taxon>
        <taxon>Kitasatosporales</taxon>
        <taxon>Streptomycetaceae</taxon>
        <taxon>Streptomyces</taxon>
    </lineage>
</organism>
<name>A0ABW8EJ22_STRT5</name>
<evidence type="ECO:0000313" key="2">
    <source>
        <dbReference type="Proteomes" id="UP001617351"/>
    </source>
</evidence>
<evidence type="ECO:0000313" key="1">
    <source>
        <dbReference type="EMBL" id="MFJ2823230.1"/>
    </source>
</evidence>
<dbReference type="EMBL" id="JBIUYY010000008">
    <property type="protein sequence ID" value="MFJ2823230.1"/>
    <property type="molecule type" value="Genomic_DNA"/>
</dbReference>
<gene>
    <name evidence="1" type="ORF">ACIO7M_19250</name>
</gene>
<protein>
    <recommendedName>
        <fullName evidence="3">Integral membrane protein</fullName>
    </recommendedName>
</protein>
<proteinExistence type="predicted"/>
<keyword evidence="2" id="KW-1185">Reference proteome</keyword>